<evidence type="ECO:0000256" key="3">
    <source>
        <dbReference type="ARBA" id="ARBA00022475"/>
    </source>
</evidence>
<evidence type="ECO:0000256" key="5">
    <source>
        <dbReference type="ARBA" id="ARBA00022989"/>
    </source>
</evidence>
<keyword evidence="9" id="KW-1185">Reference proteome</keyword>
<keyword evidence="6 7" id="KW-0472">Membrane</keyword>
<feature type="transmembrane region" description="Helical" evidence="7">
    <location>
        <begin position="294"/>
        <end position="311"/>
    </location>
</feature>
<organism evidence="8 9">
    <name type="scientific">Mycolicibacterium pallens</name>
    <dbReference type="NCBI Taxonomy" id="370524"/>
    <lineage>
        <taxon>Bacteria</taxon>
        <taxon>Bacillati</taxon>
        <taxon>Actinomycetota</taxon>
        <taxon>Actinomycetes</taxon>
        <taxon>Mycobacteriales</taxon>
        <taxon>Mycobacteriaceae</taxon>
        <taxon>Mycolicibacterium</taxon>
    </lineage>
</organism>
<evidence type="ECO:0000256" key="6">
    <source>
        <dbReference type="ARBA" id="ARBA00023136"/>
    </source>
</evidence>
<name>A0ABX8VI95_9MYCO</name>
<dbReference type="RefSeq" id="WP_071947846.1">
    <property type="nucleotide sequence ID" value="NZ_BAAAVX010000023.1"/>
</dbReference>
<comment type="subcellular location">
    <subcellularLocation>
        <location evidence="1">Cell membrane</location>
        <topology evidence="1">Multi-pass membrane protein</topology>
    </subcellularLocation>
</comment>
<dbReference type="PANTHER" id="PTHR30250:SF10">
    <property type="entry name" value="LIPOPOLYSACCHARIDE BIOSYNTHESIS PROTEIN WZXC"/>
    <property type="match status" value="1"/>
</dbReference>
<feature type="transmembrane region" description="Helical" evidence="7">
    <location>
        <begin position="118"/>
        <end position="136"/>
    </location>
</feature>
<reference evidence="8 9" key="1">
    <citation type="submission" date="2021-07" db="EMBL/GenBank/DDBJ databases">
        <title>Whole genome sequencing of non-tuberculosis mycobacteria type-strains.</title>
        <authorList>
            <person name="Igarashi Y."/>
            <person name="Osugi A."/>
            <person name="Mitarai S."/>
        </authorList>
    </citation>
    <scope>NUCLEOTIDE SEQUENCE [LARGE SCALE GENOMIC DNA]</scope>
    <source>
        <strain evidence="8 9">JCM 16370</strain>
    </source>
</reference>
<gene>
    <name evidence="8" type="ORF">K0O64_02875</name>
</gene>
<evidence type="ECO:0000256" key="7">
    <source>
        <dbReference type="SAM" id="Phobius"/>
    </source>
</evidence>
<feature type="transmembrane region" description="Helical" evidence="7">
    <location>
        <begin position="359"/>
        <end position="379"/>
    </location>
</feature>
<keyword evidence="5 7" id="KW-1133">Transmembrane helix</keyword>
<accession>A0ABX8VI95</accession>
<sequence>MSGDRVPTGHGRSASGNALLALGGQWGRYAIQLLALVVFSRLLSPADFGLVAMVTGVAGIAYAIGDFGLSLAALQAEQLNAPQRTNLFWFNSGIGLVVAAAVGLTARPLAAFYGDSRIAPVAAVLAIAFLVNGIAVQFRTELNRELRFGVIAGAEFLGQATGFAVALVGALVGWSYWALVAMQVTAAVVTNAIIIARAHWWPGWYHRATAMRSLLVFGANTFLTQLVNYVSTNVDQVIIGRVWGATTLGFYNRAFQIARLPAQQVAAPLTRVVLPYLARLQNDHTAYLAMVKKIQLALTTLLLSLLAYMAGTGDWLVPVVLGDGWQEAVPLLRALCLAGAIDAVGKITYWVLLSQGKTGLLFGTELGARLVMITLIVIAAAKGPLWVALAAAVGQVLLLVSAACFALPRANVAPGPVLLPALRPAVLFTFAAAAAWSAGQLADRWPDSAALLIGTVAFTAVCLAAMTLPSYRRDVAVLSALVRSVRRKRGNG</sequence>
<dbReference type="Proteomes" id="UP000825367">
    <property type="component" value="Chromosome"/>
</dbReference>
<keyword evidence="3" id="KW-1003">Cell membrane</keyword>
<evidence type="ECO:0000256" key="4">
    <source>
        <dbReference type="ARBA" id="ARBA00022692"/>
    </source>
</evidence>
<feature type="transmembrane region" description="Helical" evidence="7">
    <location>
        <begin position="449"/>
        <end position="468"/>
    </location>
</feature>
<feature type="transmembrane region" description="Helical" evidence="7">
    <location>
        <begin position="331"/>
        <end position="352"/>
    </location>
</feature>
<feature type="transmembrane region" description="Helical" evidence="7">
    <location>
        <begin position="417"/>
        <end position="437"/>
    </location>
</feature>
<feature type="transmembrane region" description="Helical" evidence="7">
    <location>
        <begin position="86"/>
        <end position="106"/>
    </location>
</feature>
<evidence type="ECO:0000256" key="1">
    <source>
        <dbReference type="ARBA" id="ARBA00004651"/>
    </source>
</evidence>
<feature type="transmembrane region" description="Helical" evidence="7">
    <location>
        <begin position="148"/>
        <end position="168"/>
    </location>
</feature>
<comment type="similarity">
    <text evidence="2">Belongs to the polysaccharide synthase family.</text>
</comment>
<feature type="transmembrane region" description="Helical" evidence="7">
    <location>
        <begin position="385"/>
        <end position="405"/>
    </location>
</feature>
<dbReference type="EMBL" id="CP080333">
    <property type="protein sequence ID" value="QYL17537.1"/>
    <property type="molecule type" value="Genomic_DNA"/>
</dbReference>
<dbReference type="PANTHER" id="PTHR30250">
    <property type="entry name" value="PST FAMILY PREDICTED COLANIC ACID TRANSPORTER"/>
    <property type="match status" value="1"/>
</dbReference>
<evidence type="ECO:0000313" key="9">
    <source>
        <dbReference type="Proteomes" id="UP000825367"/>
    </source>
</evidence>
<dbReference type="Pfam" id="PF13440">
    <property type="entry name" value="Polysacc_synt_3"/>
    <property type="match status" value="1"/>
</dbReference>
<proteinExistence type="inferred from homology"/>
<feature type="transmembrane region" description="Helical" evidence="7">
    <location>
        <begin position="174"/>
        <end position="196"/>
    </location>
</feature>
<keyword evidence="4 7" id="KW-0812">Transmembrane</keyword>
<protein>
    <submittedName>
        <fullName evidence="8">Lipopolysaccharide biosynthesis protein</fullName>
    </submittedName>
</protein>
<feature type="transmembrane region" description="Helical" evidence="7">
    <location>
        <begin position="50"/>
        <end position="74"/>
    </location>
</feature>
<evidence type="ECO:0000256" key="2">
    <source>
        <dbReference type="ARBA" id="ARBA00007430"/>
    </source>
</evidence>
<dbReference type="InterPro" id="IPR050833">
    <property type="entry name" value="Poly_Biosynth_Transport"/>
</dbReference>
<dbReference type="CDD" id="cd13127">
    <property type="entry name" value="MATE_tuaB_like"/>
    <property type="match status" value="1"/>
</dbReference>
<evidence type="ECO:0000313" key="8">
    <source>
        <dbReference type="EMBL" id="QYL17537.1"/>
    </source>
</evidence>